<feature type="domain" description="RING-type" evidence="8">
    <location>
        <begin position="189"/>
        <end position="230"/>
    </location>
</feature>
<evidence type="ECO:0000256" key="4">
    <source>
        <dbReference type="ARBA" id="ARBA00022771"/>
    </source>
</evidence>
<dbReference type="EMBL" id="JAINDJ010000003">
    <property type="protein sequence ID" value="KAG9452478.1"/>
    <property type="molecule type" value="Genomic_DNA"/>
</dbReference>
<organism evidence="9 10">
    <name type="scientific">Aristolochia fimbriata</name>
    <name type="common">White veined hardy Dutchman's pipe vine</name>
    <dbReference type="NCBI Taxonomy" id="158543"/>
    <lineage>
        <taxon>Eukaryota</taxon>
        <taxon>Viridiplantae</taxon>
        <taxon>Streptophyta</taxon>
        <taxon>Embryophyta</taxon>
        <taxon>Tracheophyta</taxon>
        <taxon>Spermatophyta</taxon>
        <taxon>Magnoliopsida</taxon>
        <taxon>Magnoliidae</taxon>
        <taxon>Piperales</taxon>
        <taxon>Aristolochiaceae</taxon>
        <taxon>Aristolochia</taxon>
    </lineage>
</organism>
<dbReference type="PANTHER" id="PTHR14155:SF627">
    <property type="entry name" value="OS06G0192800 PROTEIN"/>
    <property type="match status" value="1"/>
</dbReference>
<evidence type="ECO:0000256" key="7">
    <source>
        <dbReference type="PROSITE-ProRule" id="PRU00175"/>
    </source>
</evidence>
<dbReference type="InterPro" id="IPR013083">
    <property type="entry name" value="Znf_RING/FYVE/PHD"/>
</dbReference>
<protein>
    <recommendedName>
        <fullName evidence="2">RING-type E3 ubiquitin transferase</fullName>
        <ecNumber evidence="2">2.3.2.27</ecNumber>
    </recommendedName>
</protein>
<dbReference type="Gene3D" id="3.30.40.10">
    <property type="entry name" value="Zinc/RING finger domain, C3HC4 (zinc finger)"/>
    <property type="match status" value="1"/>
</dbReference>
<dbReference type="GO" id="GO:0008270">
    <property type="term" value="F:zinc ion binding"/>
    <property type="evidence" value="ECO:0007669"/>
    <property type="project" value="UniProtKB-KW"/>
</dbReference>
<dbReference type="CDD" id="cd16448">
    <property type="entry name" value="RING-H2"/>
    <property type="match status" value="1"/>
</dbReference>
<keyword evidence="10" id="KW-1185">Reference proteome</keyword>
<evidence type="ECO:0000256" key="1">
    <source>
        <dbReference type="ARBA" id="ARBA00000900"/>
    </source>
</evidence>
<keyword evidence="5" id="KW-0862">Zinc</keyword>
<name>A0AAV7EYS8_ARIFI</name>
<dbReference type="InterPro" id="IPR001841">
    <property type="entry name" value="Znf_RING"/>
</dbReference>
<evidence type="ECO:0000256" key="5">
    <source>
        <dbReference type="ARBA" id="ARBA00022833"/>
    </source>
</evidence>
<comment type="similarity">
    <text evidence="6">Belongs to the RING-type zinc finger family. ATL subfamily.</text>
</comment>
<reference evidence="9 10" key="1">
    <citation type="submission" date="2021-07" db="EMBL/GenBank/DDBJ databases">
        <title>The Aristolochia fimbriata genome: insights into angiosperm evolution, floral development and chemical biosynthesis.</title>
        <authorList>
            <person name="Jiao Y."/>
        </authorList>
    </citation>
    <scope>NUCLEOTIDE SEQUENCE [LARGE SCALE GENOMIC DNA]</scope>
    <source>
        <strain evidence="9">IBCAS-2021</strain>
        <tissue evidence="9">Leaf</tissue>
    </source>
</reference>
<proteinExistence type="inferred from homology"/>
<dbReference type="PANTHER" id="PTHR14155">
    <property type="entry name" value="RING FINGER DOMAIN-CONTAINING"/>
    <property type="match status" value="1"/>
</dbReference>
<dbReference type="Proteomes" id="UP000825729">
    <property type="component" value="Unassembled WGS sequence"/>
</dbReference>
<evidence type="ECO:0000256" key="6">
    <source>
        <dbReference type="ARBA" id="ARBA00024209"/>
    </source>
</evidence>
<dbReference type="SUPFAM" id="SSF57850">
    <property type="entry name" value="RING/U-box"/>
    <property type="match status" value="1"/>
</dbReference>
<evidence type="ECO:0000313" key="9">
    <source>
        <dbReference type="EMBL" id="KAG9452478.1"/>
    </source>
</evidence>
<sequence length="241" mass="26788">MASWTDQILQGMRTVYSSRLSEECTSQVIVTFVVEDLQFRDVVTDFGTIREEMSRRPGAAVRRATVAFGLDDDGPTAPLESYLERDVPAGIDEAFSNMGVSASSEEFREWAAGFVLGEARQYLEHRRRSGRDYGLGLLFHVKEHTVVKIRVGRDGCRRWLGWYVESGVWDGTAAGGVAAAAEEEERCCCAICLNEFVAGEEIGRTGCGHSFHPGCIISWFCKSLTCPMCRSRIRSRPNPNS</sequence>
<dbReference type="EC" id="2.3.2.27" evidence="2"/>
<dbReference type="Pfam" id="PF13639">
    <property type="entry name" value="zf-RING_2"/>
    <property type="match status" value="1"/>
</dbReference>
<dbReference type="InterPro" id="IPR053238">
    <property type="entry name" value="RING-H2_zinc_finger"/>
</dbReference>
<evidence type="ECO:0000256" key="2">
    <source>
        <dbReference type="ARBA" id="ARBA00012483"/>
    </source>
</evidence>
<evidence type="ECO:0000256" key="3">
    <source>
        <dbReference type="ARBA" id="ARBA00022723"/>
    </source>
</evidence>
<dbReference type="PROSITE" id="PS50089">
    <property type="entry name" value="ZF_RING_2"/>
    <property type="match status" value="1"/>
</dbReference>
<keyword evidence="3" id="KW-0479">Metal-binding</keyword>
<gene>
    <name evidence="9" type="ORF">H6P81_005382</name>
</gene>
<dbReference type="GO" id="GO:0061630">
    <property type="term" value="F:ubiquitin protein ligase activity"/>
    <property type="evidence" value="ECO:0007669"/>
    <property type="project" value="UniProtKB-EC"/>
</dbReference>
<keyword evidence="4 7" id="KW-0863">Zinc-finger</keyword>
<accession>A0AAV7EYS8</accession>
<evidence type="ECO:0000259" key="8">
    <source>
        <dbReference type="PROSITE" id="PS50089"/>
    </source>
</evidence>
<dbReference type="AlphaFoldDB" id="A0AAV7EYS8"/>
<dbReference type="SMART" id="SM00184">
    <property type="entry name" value="RING"/>
    <property type="match status" value="1"/>
</dbReference>
<evidence type="ECO:0000313" key="10">
    <source>
        <dbReference type="Proteomes" id="UP000825729"/>
    </source>
</evidence>
<comment type="catalytic activity">
    <reaction evidence="1">
        <text>S-ubiquitinyl-[E2 ubiquitin-conjugating enzyme]-L-cysteine + [acceptor protein]-L-lysine = [E2 ubiquitin-conjugating enzyme]-L-cysteine + N(6)-ubiquitinyl-[acceptor protein]-L-lysine.</text>
        <dbReference type="EC" id="2.3.2.27"/>
    </reaction>
</comment>
<comment type="caution">
    <text evidence="9">The sequence shown here is derived from an EMBL/GenBank/DDBJ whole genome shotgun (WGS) entry which is preliminary data.</text>
</comment>